<dbReference type="PANTHER" id="PTHR21600">
    <property type="entry name" value="MITOCHONDRIAL RNA PSEUDOURIDINE SYNTHASE"/>
    <property type="match status" value="1"/>
</dbReference>
<organism evidence="3 4">
    <name type="scientific">Hyphomonas johnsonii MHS-2</name>
    <dbReference type="NCBI Taxonomy" id="1280950"/>
    <lineage>
        <taxon>Bacteria</taxon>
        <taxon>Pseudomonadati</taxon>
        <taxon>Pseudomonadota</taxon>
        <taxon>Alphaproteobacteria</taxon>
        <taxon>Hyphomonadales</taxon>
        <taxon>Hyphomonadaceae</taxon>
        <taxon>Hyphomonas</taxon>
    </lineage>
</organism>
<dbReference type="PANTHER" id="PTHR21600:SF87">
    <property type="entry name" value="RNA PSEUDOURIDYLATE SYNTHASE DOMAIN-CONTAINING PROTEIN 1"/>
    <property type="match status" value="1"/>
</dbReference>
<dbReference type="InterPro" id="IPR020103">
    <property type="entry name" value="PsdUridine_synth_cat_dom_sf"/>
</dbReference>
<dbReference type="GO" id="GO:0003723">
    <property type="term" value="F:RNA binding"/>
    <property type="evidence" value="ECO:0007669"/>
    <property type="project" value="InterPro"/>
</dbReference>
<dbReference type="SUPFAM" id="SSF55120">
    <property type="entry name" value="Pseudouridine synthase"/>
    <property type="match status" value="1"/>
</dbReference>
<dbReference type="OrthoDB" id="9807829at2"/>
<evidence type="ECO:0000256" key="1">
    <source>
        <dbReference type="ARBA" id="ARBA00010876"/>
    </source>
</evidence>
<dbReference type="PROSITE" id="PS01129">
    <property type="entry name" value="PSI_RLU"/>
    <property type="match status" value="1"/>
</dbReference>
<dbReference type="InterPro" id="IPR006224">
    <property type="entry name" value="PsdUridine_synth_RluA-like_CS"/>
</dbReference>
<reference evidence="3 4" key="1">
    <citation type="journal article" date="2014" name="Antonie Van Leeuwenhoek">
        <title>Hyphomonas beringensis sp. nov. and Hyphomonas chukchiensis sp. nov., isolated from surface seawater of the Bering Sea and Chukchi Sea.</title>
        <authorList>
            <person name="Li C."/>
            <person name="Lai Q."/>
            <person name="Li G."/>
            <person name="Dong C."/>
            <person name="Wang J."/>
            <person name="Liao Y."/>
            <person name="Shao Z."/>
        </authorList>
    </citation>
    <scope>NUCLEOTIDE SEQUENCE [LARGE SCALE GENOMIC DNA]</scope>
    <source>
        <strain evidence="3 4">MHS-2</strain>
    </source>
</reference>
<sequence length="245" mass="26239">MTRNRPVPVFSPEDESFVRSLVLFQDSDVMVFNKPSGLPVQSGSGVDRSLDSLLGVFARSNGKRPRLVHRLDVGTSGIVIVAKTKPAAAFLSAEFSERRAKKTYVALVGGELPLASEGRIDLPLVKVKEMGRDRMIAARPGRAGAQSARTGWRILQSNGGSAMFELSPETGRMHQIRIHLAHLGCPIVGDGLYGGECNGRERLMLHAAALDITLPSGERQAFAAPVPGEFADAQRARGLTGQSGL</sequence>
<dbReference type="RefSeq" id="WP_035613722.1">
    <property type="nucleotide sequence ID" value="NZ_ARYK01000001.1"/>
</dbReference>
<evidence type="ECO:0000313" key="4">
    <source>
        <dbReference type="Proteomes" id="UP000025171"/>
    </source>
</evidence>
<dbReference type="EMBL" id="ARYK01000001">
    <property type="protein sequence ID" value="KCZ94501.1"/>
    <property type="molecule type" value="Genomic_DNA"/>
</dbReference>
<gene>
    <name evidence="3" type="ORF">HJO_03965</name>
</gene>
<dbReference type="CDD" id="cd02869">
    <property type="entry name" value="PseudoU_synth_RluA_like"/>
    <property type="match status" value="1"/>
</dbReference>
<comment type="caution">
    <text evidence="3">The sequence shown here is derived from an EMBL/GenBank/DDBJ whole genome shotgun (WGS) entry which is preliminary data.</text>
</comment>
<dbReference type="GO" id="GO:0140098">
    <property type="term" value="F:catalytic activity, acting on RNA"/>
    <property type="evidence" value="ECO:0007669"/>
    <property type="project" value="UniProtKB-ARBA"/>
</dbReference>
<dbReference type="GO" id="GO:0009982">
    <property type="term" value="F:pseudouridine synthase activity"/>
    <property type="evidence" value="ECO:0007669"/>
    <property type="project" value="InterPro"/>
</dbReference>
<comment type="similarity">
    <text evidence="1">Belongs to the pseudouridine synthase RluA family.</text>
</comment>
<evidence type="ECO:0000259" key="2">
    <source>
        <dbReference type="Pfam" id="PF00849"/>
    </source>
</evidence>
<keyword evidence="4" id="KW-1185">Reference proteome</keyword>
<dbReference type="Proteomes" id="UP000025171">
    <property type="component" value="Unassembled WGS sequence"/>
</dbReference>
<dbReference type="AlphaFoldDB" id="A0A059FVH7"/>
<accession>A0A059FVH7</accession>
<name>A0A059FVH7_9PROT</name>
<dbReference type="PATRIC" id="fig|1280950.3.peg.808"/>
<dbReference type="STRING" id="1280950.HJO_03965"/>
<dbReference type="Pfam" id="PF00849">
    <property type="entry name" value="PseudoU_synth_2"/>
    <property type="match status" value="1"/>
</dbReference>
<dbReference type="InterPro" id="IPR006145">
    <property type="entry name" value="PsdUridine_synth_RsuA/RluA"/>
</dbReference>
<dbReference type="InterPro" id="IPR050188">
    <property type="entry name" value="RluA_PseudoU_synthase"/>
</dbReference>
<protein>
    <submittedName>
        <fullName evidence="3">Pseudouridine synthase family protein</fullName>
    </submittedName>
</protein>
<dbReference type="eggNOG" id="COG0564">
    <property type="taxonomic scope" value="Bacteria"/>
</dbReference>
<dbReference type="GO" id="GO:0000455">
    <property type="term" value="P:enzyme-directed rRNA pseudouridine synthesis"/>
    <property type="evidence" value="ECO:0007669"/>
    <property type="project" value="TreeGrafter"/>
</dbReference>
<feature type="domain" description="Pseudouridine synthase RsuA/RluA-like" evidence="2">
    <location>
        <begin position="28"/>
        <end position="182"/>
    </location>
</feature>
<evidence type="ECO:0000313" key="3">
    <source>
        <dbReference type="EMBL" id="KCZ94501.1"/>
    </source>
</evidence>
<proteinExistence type="inferred from homology"/>
<dbReference type="Gene3D" id="3.30.2350.10">
    <property type="entry name" value="Pseudouridine synthase"/>
    <property type="match status" value="1"/>
</dbReference>